<accession>A0A914YGI8</accession>
<sequence>MARFLIRASDSFKNKLASHEIPGLRWLIDGFNYRDMSRLKEIGPDRLAAEWVVKNNGAIKFDKLSTRFDDYNMLIRATAELDPRVPKEQVHLIEIDATDSSVSGFGCYHFEGLNDIKSVAFIRCKSLQDFGLEYMGRYAGNKISYLTLESCPRITEYGLEHLKQFSALESLILKDLKNVHRPKETIDSIRRSLPNCDIHYS</sequence>
<name>A0A914YGI8_9BILA</name>
<evidence type="ECO:0000313" key="2">
    <source>
        <dbReference type="WBParaSite" id="PSU_v2.g19418.t1"/>
    </source>
</evidence>
<protein>
    <submittedName>
        <fullName evidence="2">Mitochondrial ATP synthase regulatory component factor B</fullName>
    </submittedName>
</protein>
<dbReference type="Gene3D" id="3.80.10.10">
    <property type="entry name" value="Ribonuclease Inhibitor"/>
    <property type="match status" value="1"/>
</dbReference>
<dbReference type="AlphaFoldDB" id="A0A914YGI8"/>
<dbReference type="WBParaSite" id="PSU_v2.g19418.t1">
    <property type="protein sequence ID" value="PSU_v2.g19418.t1"/>
    <property type="gene ID" value="PSU_v2.g19418"/>
</dbReference>
<organism evidence="1 2">
    <name type="scientific">Panagrolaimus superbus</name>
    <dbReference type="NCBI Taxonomy" id="310955"/>
    <lineage>
        <taxon>Eukaryota</taxon>
        <taxon>Metazoa</taxon>
        <taxon>Ecdysozoa</taxon>
        <taxon>Nematoda</taxon>
        <taxon>Chromadorea</taxon>
        <taxon>Rhabditida</taxon>
        <taxon>Tylenchina</taxon>
        <taxon>Panagrolaimomorpha</taxon>
        <taxon>Panagrolaimoidea</taxon>
        <taxon>Panagrolaimidae</taxon>
        <taxon>Panagrolaimus</taxon>
    </lineage>
</organism>
<dbReference type="InterPro" id="IPR032675">
    <property type="entry name" value="LRR_dom_sf"/>
</dbReference>
<keyword evidence="1" id="KW-1185">Reference proteome</keyword>
<dbReference type="Proteomes" id="UP000887577">
    <property type="component" value="Unplaced"/>
</dbReference>
<proteinExistence type="predicted"/>
<evidence type="ECO:0000313" key="1">
    <source>
        <dbReference type="Proteomes" id="UP000887577"/>
    </source>
</evidence>
<dbReference type="SUPFAM" id="SSF52047">
    <property type="entry name" value="RNI-like"/>
    <property type="match status" value="1"/>
</dbReference>
<reference evidence="2" key="1">
    <citation type="submission" date="2022-11" db="UniProtKB">
        <authorList>
            <consortium name="WormBaseParasite"/>
        </authorList>
    </citation>
    <scope>IDENTIFICATION</scope>
</reference>